<feature type="transmembrane region" description="Helical" evidence="6">
    <location>
        <begin position="646"/>
        <end position="674"/>
    </location>
</feature>
<gene>
    <name evidence="8" type="ORF">DFR30_2617</name>
</gene>
<keyword evidence="3 6" id="KW-0812">Transmembrane</keyword>
<keyword evidence="9" id="KW-1185">Reference proteome</keyword>
<dbReference type="InterPro" id="IPR004869">
    <property type="entry name" value="MMPL_dom"/>
</dbReference>
<evidence type="ECO:0000259" key="7">
    <source>
        <dbReference type="PROSITE" id="PS50156"/>
    </source>
</evidence>
<name>A0A4R1HBG5_9GAMM</name>
<organism evidence="8 9">
    <name type="scientific">Thiogranum longum</name>
    <dbReference type="NCBI Taxonomy" id="1537524"/>
    <lineage>
        <taxon>Bacteria</taxon>
        <taxon>Pseudomonadati</taxon>
        <taxon>Pseudomonadota</taxon>
        <taxon>Gammaproteobacteria</taxon>
        <taxon>Chromatiales</taxon>
        <taxon>Ectothiorhodospiraceae</taxon>
        <taxon>Thiogranum</taxon>
    </lineage>
</organism>
<proteinExistence type="predicted"/>
<accession>A0A4R1HBG5</accession>
<evidence type="ECO:0000256" key="3">
    <source>
        <dbReference type="ARBA" id="ARBA00022692"/>
    </source>
</evidence>
<evidence type="ECO:0000313" key="9">
    <source>
        <dbReference type="Proteomes" id="UP000295707"/>
    </source>
</evidence>
<feature type="transmembrane region" description="Helical" evidence="6">
    <location>
        <begin position="14"/>
        <end position="31"/>
    </location>
</feature>
<dbReference type="EMBL" id="SMFX01000001">
    <property type="protein sequence ID" value="TCK19307.1"/>
    <property type="molecule type" value="Genomic_DNA"/>
</dbReference>
<feature type="transmembrane region" description="Helical" evidence="6">
    <location>
        <begin position="609"/>
        <end position="626"/>
    </location>
</feature>
<evidence type="ECO:0000313" key="8">
    <source>
        <dbReference type="EMBL" id="TCK19307.1"/>
    </source>
</evidence>
<dbReference type="InterPro" id="IPR050545">
    <property type="entry name" value="Mycobact_MmpL"/>
</dbReference>
<feature type="domain" description="SSD" evidence="7">
    <location>
        <begin position="247"/>
        <end position="372"/>
    </location>
</feature>
<keyword evidence="4 6" id="KW-1133">Transmembrane helix</keyword>
<keyword evidence="2" id="KW-1003">Cell membrane</keyword>
<feature type="transmembrane region" description="Helical" evidence="6">
    <location>
        <begin position="733"/>
        <end position="755"/>
    </location>
</feature>
<comment type="caution">
    <text evidence="8">The sequence shown here is derived from an EMBL/GenBank/DDBJ whole genome shotgun (WGS) entry which is preliminary data.</text>
</comment>
<dbReference type="PANTHER" id="PTHR33406">
    <property type="entry name" value="MEMBRANE PROTEIN MJ1562-RELATED"/>
    <property type="match status" value="1"/>
</dbReference>
<dbReference type="Gene3D" id="1.20.1640.10">
    <property type="entry name" value="Multidrug efflux transporter AcrB transmembrane domain"/>
    <property type="match status" value="2"/>
</dbReference>
<dbReference type="SUPFAM" id="SSF82866">
    <property type="entry name" value="Multidrug efflux transporter AcrB transmembrane domain"/>
    <property type="match status" value="2"/>
</dbReference>
<sequence>MVETIATAILRGRYLWVLLTVMFVVWAAMGGRNLTLTTDYRVFFSEENPQLTAFEALQNTYTNNDNVLIVLAPKNHKVFTRKTLAAVEAITEEAWQVPFSIRVDSLTNYQHTVAEEDDLVVGDLVVDGANLMDSSLQRIKNIALHEPLLVNRLISPSGEVTGINITIQTPGIDQTTEVPSVVAYARDMVKKYQDIYPHLDFYITGTVMMNNAFPEASKHDMRTLVPLMFLVVFVALWFLLRSLTGIIATLLVVAFSIATAMGLAGWIGIRMTPPVGSAPTIVLTLAVAHCVHLLVALMHNMTKGMDKRAAMFEALRVNFQPIALTSLTTTVGFLSMNFSDAPPFRDLGNIVAMGVIAAWVYSFVFMPALVMILPIRTHANQETASKWMSSLGEFVLNNRRMLFWGNLALLVVLAFSITRNELNDQFVEYFDDSIEFRRATDFVTDNLTGIYTIDYSLKTGGSGSINEPEQLQVIENFANWYREQPEVIHVNVITDIIKRLNMNLHGDDRSWYRIPESRELAAQYFLLYEMSLPYGLDLNNQIDIDKSASRMTVTVNNLTTNELLLVEARAREWLEANAPAHMHTVGASPAIMFAHITSRNIRSMLKGNAMAMVLISFMLIFAFRSIKFGLLSLVPNLMPAIMAFGLWGLLVGEVGVSLSVVVAMTLGIVVDDTIHFMSKYLRARREQGLSAEDAIRAAFSSVGVALIMTSIVLIAGFAVLALSSFKMNAGMGLLTAITIALALFADFLFLPPLLLKIKGKV</sequence>
<dbReference type="GO" id="GO:0005886">
    <property type="term" value="C:plasma membrane"/>
    <property type="evidence" value="ECO:0007669"/>
    <property type="project" value="UniProtKB-SubCell"/>
</dbReference>
<reference evidence="8 9" key="1">
    <citation type="submission" date="2019-03" db="EMBL/GenBank/DDBJ databases">
        <title>Genomic Encyclopedia of Type Strains, Phase IV (KMG-IV): sequencing the most valuable type-strain genomes for metagenomic binning, comparative biology and taxonomic classification.</title>
        <authorList>
            <person name="Goeker M."/>
        </authorList>
    </citation>
    <scope>NUCLEOTIDE SEQUENCE [LARGE SCALE GENOMIC DNA]</scope>
    <source>
        <strain evidence="8 9">DSM 19610</strain>
    </source>
</reference>
<dbReference type="InterPro" id="IPR000731">
    <property type="entry name" value="SSD"/>
</dbReference>
<evidence type="ECO:0000256" key="6">
    <source>
        <dbReference type="SAM" id="Phobius"/>
    </source>
</evidence>
<dbReference type="PANTHER" id="PTHR33406:SF12">
    <property type="entry name" value="BLR2997 PROTEIN"/>
    <property type="match status" value="1"/>
</dbReference>
<feature type="transmembrane region" description="Helical" evidence="6">
    <location>
        <begin position="223"/>
        <end position="240"/>
    </location>
</feature>
<dbReference type="OrthoDB" id="9803781at2"/>
<feature type="transmembrane region" description="Helical" evidence="6">
    <location>
        <begin position="350"/>
        <end position="373"/>
    </location>
</feature>
<evidence type="ECO:0000256" key="1">
    <source>
        <dbReference type="ARBA" id="ARBA00004651"/>
    </source>
</evidence>
<evidence type="ECO:0000256" key="4">
    <source>
        <dbReference type="ARBA" id="ARBA00022989"/>
    </source>
</evidence>
<evidence type="ECO:0000256" key="2">
    <source>
        <dbReference type="ARBA" id="ARBA00022475"/>
    </source>
</evidence>
<dbReference type="RefSeq" id="WP_132973855.1">
    <property type="nucleotide sequence ID" value="NZ_SMFX01000001.1"/>
</dbReference>
<feature type="domain" description="SSD" evidence="7">
    <location>
        <begin position="629"/>
        <end position="756"/>
    </location>
</feature>
<dbReference type="Pfam" id="PF03176">
    <property type="entry name" value="MMPL"/>
    <property type="match status" value="2"/>
</dbReference>
<comment type="subcellular location">
    <subcellularLocation>
        <location evidence="1">Cell membrane</location>
        <topology evidence="1">Multi-pass membrane protein</topology>
    </subcellularLocation>
</comment>
<keyword evidence="5 6" id="KW-0472">Membrane</keyword>
<feature type="transmembrane region" description="Helical" evidence="6">
    <location>
        <begin position="319"/>
        <end position="338"/>
    </location>
</feature>
<evidence type="ECO:0000256" key="5">
    <source>
        <dbReference type="ARBA" id="ARBA00023136"/>
    </source>
</evidence>
<dbReference type="PROSITE" id="PS50156">
    <property type="entry name" value="SSD"/>
    <property type="match status" value="2"/>
</dbReference>
<dbReference type="Proteomes" id="UP000295707">
    <property type="component" value="Unassembled WGS sequence"/>
</dbReference>
<dbReference type="AlphaFoldDB" id="A0A4R1HBG5"/>
<feature type="transmembrane region" description="Helical" evidence="6">
    <location>
        <begin position="695"/>
        <end position="721"/>
    </location>
</feature>
<protein>
    <recommendedName>
        <fullName evidence="7">SSD domain-containing protein</fullName>
    </recommendedName>
</protein>
<feature type="transmembrane region" description="Helical" evidence="6">
    <location>
        <begin position="246"/>
        <end position="269"/>
    </location>
</feature>
<feature type="transmembrane region" description="Helical" evidence="6">
    <location>
        <begin position="281"/>
        <end position="299"/>
    </location>
</feature>